<name>A0A4Y6EME4_9CAUD</name>
<evidence type="ECO:0000313" key="1">
    <source>
        <dbReference type="EMBL" id="QDF18581.1"/>
    </source>
</evidence>
<sequence length="171" mass="18104">MLRVPVDNPTLRRTLRPLYAQHQATPWGGFLDPTYDPATDPEIYPGTVMKRADLGTARDGGEVWKPYDGTGEPVGLSALFMAPSMGVNEVTASGTNLFTIWVGGSDAVFEILSPAFDPTGLNTAEAGAYLTGNSDGLLTVTGATNANSIAQLVEVVSDAKIIVRLHRKVTA</sequence>
<dbReference type="GeneID" id="64766114"/>
<reference evidence="1 2" key="1">
    <citation type="submission" date="2019-05" db="EMBL/GenBank/DDBJ databases">
        <authorList>
            <person name="Pope W.H."/>
            <person name="Garlena R.A."/>
            <person name="Russell D.A."/>
            <person name="Jacobs-Sera D."/>
            <person name="Hatfull G.F."/>
        </authorList>
    </citation>
    <scope>NUCLEOTIDE SEQUENCE [LARGE SCALE GENOMIC DNA]</scope>
</reference>
<protein>
    <submittedName>
        <fullName evidence="1">Uncharacterized protein</fullName>
    </submittedName>
</protein>
<proteinExistence type="predicted"/>
<dbReference type="Proteomes" id="UP000318375">
    <property type="component" value="Segment"/>
</dbReference>
<accession>A0A4Y6EME4</accession>
<evidence type="ECO:0000313" key="2">
    <source>
        <dbReference type="Proteomes" id="UP000318375"/>
    </source>
</evidence>
<dbReference type="InterPro" id="IPR057111">
    <property type="entry name" value="Phage_cement"/>
</dbReference>
<dbReference type="KEGG" id="vg:64766114"/>
<dbReference type="EMBL" id="MK977695">
    <property type="protein sequence ID" value="QDF18581.1"/>
    <property type="molecule type" value="Genomic_DNA"/>
</dbReference>
<keyword evidence="2" id="KW-1185">Reference proteome</keyword>
<dbReference type="Pfam" id="PF23968">
    <property type="entry name" value="Phage_cement_3"/>
    <property type="match status" value="1"/>
</dbReference>
<gene>
    <name evidence="1" type="primary">95</name>
    <name evidence="1" type="ORF">SEA_PUPPER_95</name>
</gene>
<dbReference type="RefSeq" id="YP_010058883.1">
    <property type="nucleotide sequence ID" value="NC_054723.1"/>
</dbReference>
<organism evidence="1 2">
    <name type="scientific">Gordonia phage Pupper</name>
    <dbReference type="NCBI Taxonomy" id="2571249"/>
    <lineage>
        <taxon>Viruses</taxon>
        <taxon>Duplodnaviria</taxon>
        <taxon>Heunggongvirae</taxon>
        <taxon>Uroviricota</taxon>
        <taxon>Caudoviricetes</taxon>
        <taxon>Puppervirus</taxon>
        <taxon>Puppervirus Pupper</taxon>
    </lineage>
</organism>